<feature type="compositionally biased region" description="Pro residues" evidence="1">
    <location>
        <begin position="432"/>
        <end position="442"/>
    </location>
</feature>
<evidence type="ECO:0000259" key="2">
    <source>
        <dbReference type="Pfam" id="PF02470"/>
    </source>
</evidence>
<evidence type="ECO:0000313" key="4">
    <source>
        <dbReference type="EMBL" id="GAT15452.1"/>
    </source>
</evidence>
<dbReference type="PANTHER" id="PTHR33371:SF4">
    <property type="entry name" value="INTERMEMBRANE PHOSPHOLIPID TRANSPORT SYSTEM BINDING PROTEIN MLAD"/>
    <property type="match status" value="1"/>
</dbReference>
<dbReference type="InterPro" id="IPR003399">
    <property type="entry name" value="Mce/MlaD"/>
</dbReference>
<dbReference type="InterPro" id="IPR052336">
    <property type="entry name" value="MlaD_Phospholipid_Transporter"/>
</dbReference>
<dbReference type="EMBL" id="BCTB01000017">
    <property type="protein sequence ID" value="GAT15452.1"/>
    <property type="molecule type" value="Genomic_DNA"/>
</dbReference>
<comment type="caution">
    <text evidence="4">The sequence shown here is derived from an EMBL/GenBank/DDBJ whole genome shotgun (WGS) entry which is preliminary data.</text>
</comment>
<dbReference type="PANTHER" id="PTHR33371">
    <property type="entry name" value="INTERMEMBRANE PHOSPHOLIPID TRANSPORT SYSTEM BINDING PROTEIN MLAD-RELATED"/>
    <property type="match status" value="1"/>
</dbReference>
<dbReference type="GO" id="GO:0005576">
    <property type="term" value="C:extracellular region"/>
    <property type="evidence" value="ECO:0007669"/>
    <property type="project" value="TreeGrafter"/>
</dbReference>
<feature type="compositionally biased region" description="Low complexity" evidence="1">
    <location>
        <begin position="399"/>
        <end position="410"/>
    </location>
</feature>
<dbReference type="InterPro" id="IPR024516">
    <property type="entry name" value="Mce_C"/>
</dbReference>
<gene>
    <name evidence="4" type="ORF">RMCT_2422</name>
</gene>
<feature type="compositionally biased region" description="Low complexity" evidence="1">
    <location>
        <begin position="420"/>
        <end position="431"/>
    </location>
</feature>
<dbReference type="RefSeq" id="WP_003927863.1">
    <property type="nucleotide sequence ID" value="NZ_BCTB01000017.1"/>
</dbReference>
<accession>A0A100XF72</accession>
<dbReference type="AlphaFoldDB" id="A0A100XF72"/>
<proteinExistence type="predicted"/>
<feature type="region of interest" description="Disordered" evidence="1">
    <location>
        <begin position="383"/>
        <end position="442"/>
    </location>
</feature>
<dbReference type="STRING" id="1797.RMCT_2422"/>
<dbReference type="OrthoDB" id="4516955at2"/>
<dbReference type="InterPro" id="IPR005693">
    <property type="entry name" value="Mce"/>
</dbReference>
<organism evidence="4 5">
    <name type="scientific">Mycolicibacterium thermoresistibile</name>
    <name type="common">Mycobacterium thermoresistibile</name>
    <dbReference type="NCBI Taxonomy" id="1797"/>
    <lineage>
        <taxon>Bacteria</taxon>
        <taxon>Bacillati</taxon>
        <taxon>Actinomycetota</taxon>
        <taxon>Actinomycetes</taxon>
        <taxon>Mycobacteriales</taxon>
        <taxon>Mycobacteriaceae</taxon>
        <taxon>Mycolicibacterium</taxon>
    </lineage>
</organism>
<feature type="domain" description="Mammalian cell entry C-terminal" evidence="3">
    <location>
        <begin position="113"/>
        <end position="301"/>
    </location>
</feature>
<reference evidence="5" key="2">
    <citation type="submission" date="2016-02" db="EMBL/GenBank/DDBJ databases">
        <title>Draft genome sequence of five rapidly growing Mycobacterium species.</title>
        <authorList>
            <person name="Katahira K."/>
            <person name="Gotou Y."/>
            <person name="Iida K."/>
            <person name="Ogura Y."/>
            <person name="Hayashi T."/>
        </authorList>
    </citation>
    <scope>NUCLEOTIDE SEQUENCE [LARGE SCALE GENOMIC DNA]</scope>
    <source>
        <strain evidence="5">JCM6362</strain>
    </source>
</reference>
<feature type="domain" description="Mce/MlaD" evidence="2">
    <location>
        <begin position="34"/>
        <end position="106"/>
    </location>
</feature>
<evidence type="ECO:0000256" key="1">
    <source>
        <dbReference type="SAM" id="MobiDB-lite"/>
    </source>
</evidence>
<name>A0A100XF72_MYCTH</name>
<dbReference type="NCBIfam" id="TIGR00996">
    <property type="entry name" value="Mtu_fam_mce"/>
    <property type="match status" value="1"/>
</dbReference>
<feature type="compositionally biased region" description="Pro residues" evidence="1">
    <location>
        <begin position="389"/>
        <end position="398"/>
    </location>
</feature>
<dbReference type="Proteomes" id="UP000069654">
    <property type="component" value="Unassembled WGS sequence"/>
</dbReference>
<evidence type="ECO:0000313" key="5">
    <source>
        <dbReference type="Proteomes" id="UP000069654"/>
    </source>
</evidence>
<reference evidence="4 5" key="1">
    <citation type="journal article" date="2016" name="Genome Announc.">
        <title>Draft Genome Sequences of Five Rapidly Growing Mycobacterium Species, M. thermoresistibile, M. fortuitum subsp. acetamidolyticum, M. canariasense, M. brisbanense, and M. novocastrense.</title>
        <authorList>
            <person name="Katahira K."/>
            <person name="Ogura Y."/>
            <person name="Gotoh Y."/>
            <person name="Hayashi T."/>
        </authorList>
    </citation>
    <scope>NUCLEOTIDE SEQUENCE [LARGE SCALE GENOMIC DNA]</scope>
    <source>
        <strain evidence="4 5">JCM6362</strain>
    </source>
</reference>
<dbReference type="Pfam" id="PF02470">
    <property type="entry name" value="MlaD"/>
    <property type="match status" value="1"/>
</dbReference>
<sequence length="442" mass="46404">MRRPSTGLVAVALAVSLLGGLAFVVVNRVFAPMTITAHFTSATAIYPGDEVRVAGVRVGTIERIDTGADSVRMTLSIERGHRIPAEAHAVIVPQNLISARYVQLTPAYVDEGPTLADGDEIPVERTAVPVEWDEVKTQLMRLATELGPDEDPSTSALGRLIDTAATAMDGNGAKLRRTLTELSGAARIFADTSTDVAEIVVALETFVSALEHSTTQIAEFENRLASLTGVVDASRSDLDTALREIAAAVGIVQRFVAGSRQQTSEQVQRLANVTQSLVDQRPALENLLHGAPTAFANFYNMYNPDTGTVVGTFALQNFSNPVQFICSAIGSVHNATAPETAKLCSQYLGPALAAMDFNYLPFPINPFLGPSARPEHIVYSPAELDPAVGGPPPGPADLPPAVSAYTGEAHGPPPPGPAGGEPATTDGLLLPDVPPLPAEEGP</sequence>
<dbReference type="Pfam" id="PF11887">
    <property type="entry name" value="Mce4_CUP1"/>
    <property type="match status" value="1"/>
</dbReference>
<evidence type="ECO:0000259" key="3">
    <source>
        <dbReference type="Pfam" id="PF11887"/>
    </source>
</evidence>
<protein>
    <submittedName>
        <fullName evidence="4">Virulence factor Mce family protein</fullName>
    </submittedName>
</protein>
<dbReference type="OMA" id="GNAYNIW"/>